<keyword evidence="1 2" id="KW-0732">Signal</keyword>
<dbReference type="InParanoid" id="A0A7J7CBF2"/>
<proteinExistence type="predicted"/>
<organism evidence="3 4">
    <name type="scientific">Tripterygium wilfordii</name>
    <name type="common">Thunder God vine</name>
    <dbReference type="NCBI Taxonomy" id="458696"/>
    <lineage>
        <taxon>Eukaryota</taxon>
        <taxon>Viridiplantae</taxon>
        <taxon>Streptophyta</taxon>
        <taxon>Embryophyta</taxon>
        <taxon>Tracheophyta</taxon>
        <taxon>Spermatophyta</taxon>
        <taxon>Magnoliopsida</taxon>
        <taxon>eudicotyledons</taxon>
        <taxon>Gunneridae</taxon>
        <taxon>Pentapetalae</taxon>
        <taxon>rosids</taxon>
        <taxon>fabids</taxon>
        <taxon>Celastrales</taxon>
        <taxon>Celastraceae</taxon>
        <taxon>Tripterygium</taxon>
    </lineage>
</organism>
<reference evidence="3 4" key="1">
    <citation type="journal article" date="2020" name="Nat. Commun.">
        <title>Genome of Tripterygium wilfordii and identification of cytochrome P450 involved in triptolide biosynthesis.</title>
        <authorList>
            <person name="Tu L."/>
            <person name="Su P."/>
            <person name="Zhang Z."/>
            <person name="Gao L."/>
            <person name="Wang J."/>
            <person name="Hu T."/>
            <person name="Zhou J."/>
            <person name="Zhang Y."/>
            <person name="Zhao Y."/>
            <person name="Liu Y."/>
            <person name="Song Y."/>
            <person name="Tong Y."/>
            <person name="Lu Y."/>
            <person name="Yang J."/>
            <person name="Xu C."/>
            <person name="Jia M."/>
            <person name="Peters R.J."/>
            <person name="Huang L."/>
            <person name="Gao W."/>
        </authorList>
    </citation>
    <scope>NUCLEOTIDE SEQUENCE [LARGE SCALE GENOMIC DNA]</scope>
    <source>
        <strain evidence="4">cv. XIE 37</strain>
        <tissue evidence="3">Leaf</tissue>
    </source>
</reference>
<feature type="signal peptide" evidence="2">
    <location>
        <begin position="1"/>
        <end position="24"/>
    </location>
</feature>
<dbReference type="Pfam" id="PF01190">
    <property type="entry name" value="Pollen_Ole_e_1"/>
    <property type="match status" value="1"/>
</dbReference>
<dbReference type="PANTHER" id="PTHR33470:SF40">
    <property type="entry name" value="PROTEIN SEED AND ROOT HAIR PROTECTIVE PROTEIN"/>
    <property type="match status" value="1"/>
</dbReference>
<sequence length="115" mass="12676">MALTRILFPIALLLLSSSLIIASATDYAYVAKPEKDVKLPALNVPKLNRELKITECKAFLQSSPLETCKVATDVNKGISGALLSSYRILNDNKIKLYTLRPFIYTSETKPNPGGY</sequence>
<dbReference type="GO" id="GO:0071944">
    <property type="term" value="C:cell periphery"/>
    <property type="evidence" value="ECO:0007669"/>
    <property type="project" value="TreeGrafter"/>
</dbReference>
<keyword evidence="4" id="KW-1185">Reference proteome</keyword>
<evidence type="ECO:0000313" key="3">
    <source>
        <dbReference type="EMBL" id="KAF5731420.1"/>
    </source>
</evidence>
<name>A0A7J7CBF2_TRIWF</name>
<comment type="caution">
    <text evidence="3">The sequence shown here is derived from an EMBL/GenBank/DDBJ whole genome shotgun (WGS) entry which is preliminary data.</text>
</comment>
<evidence type="ECO:0000256" key="1">
    <source>
        <dbReference type="ARBA" id="ARBA00022729"/>
    </source>
</evidence>
<evidence type="ECO:0000256" key="2">
    <source>
        <dbReference type="SAM" id="SignalP"/>
    </source>
</evidence>
<protein>
    <submittedName>
        <fullName evidence="3">Proline-rich protein 3-like</fullName>
    </submittedName>
</protein>
<dbReference type="GO" id="GO:0009723">
    <property type="term" value="P:response to ethylene"/>
    <property type="evidence" value="ECO:0007669"/>
    <property type="project" value="TreeGrafter"/>
</dbReference>
<dbReference type="AlphaFoldDB" id="A0A7J7CBF2"/>
<dbReference type="PANTHER" id="PTHR33470">
    <property type="entry name" value="OS01G0164075 PROTEIN"/>
    <property type="match status" value="1"/>
</dbReference>
<feature type="chain" id="PRO_5029777354" evidence="2">
    <location>
        <begin position="25"/>
        <end position="115"/>
    </location>
</feature>
<dbReference type="EMBL" id="JAAARO010000018">
    <property type="protein sequence ID" value="KAF5731420.1"/>
    <property type="molecule type" value="Genomic_DNA"/>
</dbReference>
<gene>
    <name evidence="3" type="ORF">HS088_TW18G00097</name>
</gene>
<dbReference type="Proteomes" id="UP000593562">
    <property type="component" value="Unassembled WGS sequence"/>
</dbReference>
<accession>A0A7J7CBF2</accession>
<evidence type="ECO:0000313" key="4">
    <source>
        <dbReference type="Proteomes" id="UP000593562"/>
    </source>
</evidence>